<comment type="caution">
    <text evidence="1">The sequence shown here is derived from an EMBL/GenBank/DDBJ whole genome shotgun (WGS) entry which is preliminary data.</text>
</comment>
<evidence type="ECO:0000313" key="2">
    <source>
        <dbReference type="Proteomes" id="UP000298030"/>
    </source>
</evidence>
<evidence type="ECO:0000313" key="1">
    <source>
        <dbReference type="EMBL" id="TEB29519.1"/>
    </source>
</evidence>
<organism evidence="1 2">
    <name type="scientific">Coprinellus micaceus</name>
    <name type="common">Glistening ink-cap mushroom</name>
    <name type="synonym">Coprinus micaceus</name>
    <dbReference type="NCBI Taxonomy" id="71717"/>
    <lineage>
        <taxon>Eukaryota</taxon>
        <taxon>Fungi</taxon>
        <taxon>Dikarya</taxon>
        <taxon>Basidiomycota</taxon>
        <taxon>Agaricomycotina</taxon>
        <taxon>Agaricomycetes</taxon>
        <taxon>Agaricomycetidae</taxon>
        <taxon>Agaricales</taxon>
        <taxon>Agaricineae</taxon>
        <taxon>Psathyrellaceae</taxon>
        <taxon>Coprinellus</taxon>
    </lineage>
</organism>
<name>A0A4Y7T7I9_COPMI</name>
<dbReference type="AlphaFoldDB" id="A0A4Y7T7I9"/>
<protein>
    <submittedName>
        <fullName evidence="1">Uncharacterized protein</fullName>
    </submittedName>
</protein>
<dbReference type="EMBL" id="QPFP01000027">
    <property type="protein sequence ID" value="TEB29519.1"/>
    <property type="molecule type" value="Genomic_DNA"/>
</dbReference>
<sequence>MDSRLNVALNIPIDGIANCVSEHPRAFRDICKLTYNMGEPWPGSGGGRQVSCEMTTTHSIHILPQPGQRPLSVGHPLRGLWSTSFPNLAVMCRSRSPR</sequence>
<gene>
    <name evidence="1" type="ORF">FA13DRAFT_647944</name>
</gene>
<dbReference type="Proteomes" id="UP000298030">
    <property type="component" value="Unassembled WGS sequence"/>
</dbReference>
<keyword evidence="2" id="KW-1185">Reference proteome</keyword>
<accession>A0A4Y7T7I9</accession>
<reference evidence="1 2" key="1">
    <citation type="journal article" date="2019" name="Nat. Ecol. Evol.">
        <title>Megaphylogeny resolves global patterns of mushroom evolution.</title>
        <authorList>
            <person name="Varga T."/>
            <person name="Krizsan K."/>
            <person name="Foldi C."/>
            <person name="Dima B."/>
            <person name="Sanchez-Garcia M."/>
            <person name="Sanchez-Ramirez S."/>
            <person name="Szollosi G.J."/>
            <person name="Szarkandi J.G."/>
            <person name="Papp V."/>
            <person name="Albert L."/>
            <person name="Andreopoulos W."/>
            <person name="Angelini C."/>
            <person name="Antonin V."/>
            <person name="Barry K.W."/>
            <person name="Bougher N.L."/>
            <person name="Buchanan P."/>
            <person name="Buyck B."/>
            <person name="Bense V."/>
            <person name="Catcheside P."/>
            <person name="Chovatia M."/>
            <person name="Cooper J."/>
            <person name="Damon W."/>
            <person name="Desjardin D."/>
            <person name="Finy P."/>
            <person name="Geml J."/>
            <person name="Haridas S."/>
            <person name="Hughes K."/>
            <person name="Justo A."/>
            <person name="Karasinski D."/>
            <person name="Kautmanova I."/>
            <person name="Kiss B."/>
            <person name="Kocsube S."/>
            <person name="Kotiranta H."/>
            <person name="LaButti K.M."/>
            <person name="Lechner B.E."/>
            <person name="Liimatainen K."/>
            <person name="Lipzen A."/>
            <person name="Lukacs Z."/>
            <person name="Mihaltcheva S."/>
            <person name="Morgado L.N."/>
            <person name="Niskanen T."/>
            <person name="Noordeloos M.E."/>
            <person name="Ohm R.A."/>
            <person name="Ortiz-Santana B."/>
            <person name="Ovrebo C."/>
            <person name="Racz N."/>
            <person name="Riley R."/>
            <person name="Savchenko A."/>
            <person name="Shiryaev A."/>
            <person name="Soop K."/>
            <person name="Spirin V."/>
            <person name="Szebenyi C."/>
            <person name="Tomsovsky M."/>
            <person name="Tulloss R.E."/>
            <person name="Uehling J."/>
            <person name="Grigoriev I.V."/>
            <person name="Vagvolgyi C."/>
            <person name="Papp T."/>
            <person name="Martin F.M."/>
            <person name="Miettinen O."/>
            <person name="Hibbett D.S."/>
            <person name="Nagy L.G."/>
        </authorList>
    </citation>
    <scope>NUCLEOTIDE SEQUENCE [LARGE SCALE GENOMIC DNA]</scope>
    <source>
        <strain evidence="1 2">FP101781</strain>
    </source>
</reference>
<proteinExistence type="predicted"/>